<dbReference type="EMBL" id="KE525402">
    <property type="protein sequence ID" value="KFB52659.1"/>
    <property type="molecule type" value="Genomic_DNA"/>
</dbReference>
<dbReference type="Proteomes" id="UP000030765">
    <property type="component" value="Unassembled WGS sequence"/>
</dbReference>
<evidence type="ECO:0000256" key="1">
    <source>
        <dbReference type="ARBA" id="ARBA00007831"/>
    </source>
</evidence>
<evidence type="ECO:0000256" key="6">
    <source>
        <dbReference type="RuleBase" id="RU003540"/>
    </source>
</evidence>
<dbReference type="InterPro" id="IPR018502">
    <property type="entry name" value="Annexin_repeat"/>
</dbReference>
<dbReference type="FunFam" id="1.10.220.10:FF:000001">
    <property type="entry name" value="Annexin"/>
    <property type="match status" value="2"/>
</dbReference>
<dbReference type="OMA" id="LMGKFER"/>
<evidence type="ECO:0000256" key="3">
    <source>
        <dbReference type="ARBA" id="ARBA00022837"/>
    </source>
</evidence>
<reference evidence="8" key="2">
    <citation type="submission" date="2020-05" db="UniProtKB">
        <authorList>
            <consortium name="EnsemblMetazoa"/>
        </authorList>
    </citation>
    <scope>IDENTIFICATION</scope>
</reference>
<keyword evidence="4 6" id="KW-0041">Annexin</keyword>
<dbReference type="SMART" id="SM00335">
    <property type="entry name" value="ANX"/>
    <property type="match status" value="8"/>
</dbReference>
<evidence type="ECO:0000256" key="5">
    <source>
        <dbReference type="ARBA" id="ARBA00023302"/>
    </source>
</evidence>
<dbReference type="VEuPathDB" id="VectorBase:ASIS015018"/>
<dbReference type="GO" id="GO:0005634">
    <property type="term" value="C:nucleus"/>
    <property type="evidence" value="ECO:0007669"/>
    <property type="project" value="TreeGrafter"/>
</dbReference>
<dbReference type="PRINTS" id="PR00196">
    <property type="entry name" value="ANNEXIN"/>
</dbReference>
<dbReference type="GO" id="GO:0005509">
    <property type="term" value="F:calcium ion binding"/>
    <property type="evidence" value="ECO:0007669"/>
    <property type="project" value="InterPro"/>
</dbReference>
<dbReference type="AlphaFoldDB" id="A0A084WR15"/>
<dbReference type="GO" id="GO:0005886">
    <property type="term" value="C:plasma membrane"/>
    <property type="evidence" value="ECO:0007669"/>
    <property type="project" value="TreeGrafter"/>
</dbReference>
<dbReference type="GO" id="GO:0005544">
    <property type="term" value="F:calcium-dependent phospholipid binding"/>
    <property type="evidence" value="ECO:0007669"/>
    <property type="project" value="UniProtKB-KW"/>
</dbReference>
<comment type="similarity">
    <text evidence="1 6">Belongs to the annexin family.</text>
</comment>
<keyword evidence="3 6" id="KW-0106">Calcium</keyword>
<dbReference type="GO" id="GO:0001786">
    <property type="term" value="F:phosphatidylserine binding"/>
    <property type="evidence" value="ECO:0007669"/>
    <property type="project" value="TreeGrafter"/>
</dbReference>
<dbReference type="FunFam" id="1.10.220.10:FF:000003">
    <property type="entry name" value="Annexin"/>
    <property type="match status" value="1"/>
</dbReference>
<dbReference type="VEuPathDB" id="VectorBase:ASIS008018"/>
<reference evidence="7 9" key="1">
    <citation type="journal article" date="2014" name="BMC Genomics">
        <title>Genome sequence of Anopheles sinensis provides insight into genetics basis of mosquito competence for malaria parasites.</title>
        <authorList>
            <person name="Zhou D."/>
            <person name="Zhang D."/>
            <person name="Ding G."/>
            <person name="Shi L."/>
            <person name="Hou Q."/>
            <person name="Ye Y."/>
            <person name="Xu Y."/>
            <person name="Zhou H."/>
            <person name="Xiong C."/>
            <person name="Li S."/>
            <person name="Yu J."/>
            <person name="Hong S."/>
            <person name="Yu X."/>
            <person name="Zou P."/>
            <person name="Chen C."/>
            <person name="Chang X."/>
            <person name="Wang W."/>
            <person name="Lv Y."/>
            <person name="Sun Y."/>
            <person name="Ma L."/>
            <person name="Shen B."/>
            <person name="Zhu C."/>
        </authorList>
    </citation>
    <scope>NUCLEOTIDE SEQUENCE [LARGE SCALE GENOMIC DNA]</scope>
</reference>
<dbReference type="STRING" id="74873.A0A084WR15"/>
<protein>
    <recommendedName>
        <fullName evidence="6">Annexin</fullName>
    </recommendedName>
</protein>
<keyword evidence="2 6" id="KW-0677">Repeat</keyword>
<dbReference type="Gene3D" id="1.10.220.10">
    <property type="entry name" value="Annexin"/>
    <property type="match status" value="8"/>
</dbReference>
<evidence type="ECO:0000256" key="4">
    <source>
        <dbReference type="ARBA" id="ARBA00023216"/>
    </source>
</evidence>
<dbReference type="PANTHER" id="PTHR10502:SF177">
    <property type="entry name" value="ANNEXIN B10"/>
    <property type="match status" value="1"/>
</dbReference>
<name>A0A084WR15_ANOSI</name>
<dbReference type="SUPFAM" id="SSF47874">
    <property type="entry name" value="Annexin"/>
    <property type="match status" value="2"/>
</dbReference>
<comment type="domain">
    <text evidence="6">A pair of annexin repeats may form one binding site for calcium and phospholipid.</text>
</comment>
<dbReference type="PROSITE" id="PS51897">
    <property type="entry name" value="ANNEXIN_2"/>
    <property type="match status" value="8"/>
</dbReference>
<organism evidence="7">
    <name type="scientific">Anopheles sinensis</name>
    <name type="common">Mosquito</name>
    <dbReference type="NCBI Taxonomy" id="74873"/>
    <lineage>
        <taxon>Eukaryota</taxon>
        <taxon>Metazoa</taxon>
        <taxon>Ecdysozoa</taxon>
        <taxon>Arthropoda</taxon>
        <taxon>Hexapoda</taxon>
        <taxon>Insecta</taxon>
        <taxon>Pterygota</taxon>
        <taxon>Neoptera</taxon>
        <taxon>Endopterygota</taxon>
        <taxon>Diptera</taxon>
        <taxon>Nematocera</taxon>
        <taxon>Culicoidea</taxon>
        <taxon>Culicidae</taxon>
        <taxon>Anophelinae</taxon>
        <taxon>Anopheles</taxon>
    </lineage>
</organism>
<dbReference type="FunFam" id="1.10.220.10:FF:000010">
    <property type="entry name" value="Annexin"/>
    <property type="match status" value="1"/>
</dbReference>
<evidence type="ECO:0000313" key="9">
    <source>
        <dbReference type="Proteomes" id="UP000030765"/>
    </source>
</evidence>
<sequence>MSWYYTPVPTVVPAEDFDPSADANALRKAMKGFGTDEKAIIDILCARSNDQRQVIAEAFKSELGRDLIDDLKSELGGKFEDVIIALMLPPPAYLCKQLHKAMDGIGTNEKAIIEILAPQTNDQVKQIVECYEEMYNRPLAEHLCSETSGSFRRLLTMIVVGARDPPGTVDPDLAVEQAKQLYDAGEGRLGTDEAVFYKILAHASYDQLEIVFEEYKSLSGRTIEQALKAELSGDLYDALSAIVECVQMAPHFFAKQLHKAMDGMGTDDATLIRIIVSRSEIDLQNIKDEFEQMYNKTLTSAVKPVPTVFPAPNFDPSADAAALRKAMKGFGTDEQAIIDILCARSNAQRQEIAAAFNRDLGRDLIKDLKSELSGKFEDVIIGLMQPPLHYLCQQLYKAMDGIGTDEKALIEILCSQDNETMHEIARLYQQLYNRPLAEHVCTETSGSFRRLLTMIITGSREAPGTVDPDLAVQQAKQLYDAGEGRFGTDESAFYKILTHASFDQLEYVFEEYKKLTGRTIEQALKKELSGDLYNALSAIVECVQMAPHFFAGKLFKSMDGMGTDDKTLIRIIVSRSEIDLQNIKDEYEQMYNKTLISAVQSDTSGDYKKALCAIIGKA</sequence>
<dbReference type="VEuPathDB" id="VectorBase:ASIC020913"/>
<evidence type="ECO:0000313" key="8">
    <source>
        <dbReference type="EnsemblMetazoa" id="ASIC020913-PA"/>
    </source>
</evidence>
<evidence type="ECO:0000313" key="7">
    <source>
        <dbReference type="EMBL" id="KFB52659.1"/>
    </source>
</evidence>
<evidence type="ECO:0000256" key="2">
    <source>
        <dbReference type="ARBA" id="ARBA00022737"/>
    </source>
</evidence>
<dbReference type="EnsemblMetazoa" id="ASIC020913-RA">
    <property type="protein sequence ID" value="ASIC020913-PA"/>
    <property type="gene ID" value="ASIC020913"/>
</dbReference>
<gene>
    <name evidence="7" type="ORF">ZHAS_00020913</name>
</gene>
<dbReference type="InterPro" id="IPR037104">
    <property type="entry name" value="Annexin_sf"/>
</dbReference>
<dbReference type="GO" id="GO:0005737">
    <property type="term" value="C:cytoplasm"/>
    <property type="evidence" value="ECO:0007669"/>
    <property type="project" value="TreeGrafter"/>
</dbReference>
<dbReference type="GO" id="GO:0012506">
    <property type="term" value="C:vesicle membrane"/>
    <property type="evidence" value="ECO:0007669"/>
    <property type="project" value="TreeGrafter"/>
</dbReference>
<keyword evidence="9" id="KW-1185">Reference proteome</keyword>
<dbReference type="FunFam" id="1.10.220.10:FF:000004">
    <property type="entry name" value="Annexin"/>
    <property type="match status" value="2"/>
</dbReference>
<dbReference type="InterPro" id="IPR001464">
    <property type="entry name" value="Annexin"/>
</dbReference>
<dbReference type="PROSITE" id="PS00223">
    <property type="entry name" value="ANNEXIN_1"/>
    <property type="match status" value="3"/>
</dbReference>
<dbReference type="Pfam" id="PF00191">
    <property type="entry name" value="Annexin"/>
    <property type="match status" value="8"/>
</dbReference>
<dbReference type="EMBL" id="ATLV01025886">
    <property type="status" value="NOT_ANNOTATED_CDS"/>
    <property type="molecule type" value="Genomic_DNA"/>
</dbReference>
<dbReference type="PANTHER" id="PTHR10502">
    <property type="entry name" value="ANNEXIN"/>
    <property type="match status" value="1"/>
</dbReference>
<dbReference type="FunFam" id="1.10.220.10:FF:000002">
    <property type="entry name" value="Annexin"/>
    <property type="match status" value="2"/>
</dbReference>
<keyword evidence="5 6" id="KW-0111">Calcium/phospholipid-binding</keyword>
<dbReference type="OrthoDB" id="37886at2759"/>
<dbReference type="InterPro" id="IPR018252">
    <property type="entry name" value="Annexin_repeat_CS"/>
</dbReference>
<dbReference type="EMBL" id="ATLV01025887">
    <property type="status" value="NOT_ANNOTATED_CDS"/>
    <property type="molecule type" value="Genomic_DNA"/>
</dbReference>
<proteinExistence type="inferred from homology"/>
<accession>A0A084WR15</accession>